<dbReference type="NCBIfam" id="TIGR02727">
    <property type="entry name" value="MTHFS_bact"/>
    <property type="match status" value="1"/>
</dbReference>
<keyword evidence="2 4" id="KW-0547">Nucleotide-binding</keyword>
<evidence type="ECO:0000256" key="4">
    <source>
        <dbReference type="PIRSR" id="PIRSR006806-1"/>
    </source>
</evidence>
<sequence length="191" mass="22349">MVKNKIRKSLFEQGQSISDLSKSNISFLIQENVLEKINTHEMQNIALYFPFRNEVNTNLLIQAFTKLKKNIYIPKVIDDEMMAFNLLDEQPNFFINQFGIKEVKSEDYVNINEIDLMFIPMTGVDLNGYRLGYGSGYFDRIIGSINEEVSRPLLVGLCYQYQICNMHFGEKHDLKYDYVFSENDRMISYSS</sequence>
<dbReference type="InterPro" id="IPR024185">
    <property type="entry name" value="FTHF_cligase-like_sf"/>
</dbReference>
<evidence type="ECO:0000256" key="5">
    <source>
        <dbReference type="RuleBase" id="RU361279"/>
    </source>
</evidence>
<evidence type="ECO:0000256" key="1">
    <source>
        <dbReference type="ARBA" id="ARBA00010638"/>
    </source>
</evidence>
<reference evidence="6" key="1">
    <citation type="journal article" date="2000" name="Science">
        <title>Bacterial rhodopsin: evidence for a new type of phototrophy in the sea.</title>
        <authorList>
            <person name="Beja O."/>
            <person name="Aravind L."/>
            <person name="Koonin E.V."/>
            <person name="Suzuki M.T."/>
            <person name="Hadd A."/>
            <person name="Nguyen L.P."/>
            <person name="Jovanovich S.B."/>
            <person name="Gates C.M."/>
            <person name="Feldman R.A."/>
            <person name="Spudich J.L."/>
            <person name="Spudich E.N."/>
            <person name="DeLong E.F."/>
        </authorList>
    </citation>
    <scope>NUCLEOTIDE SEQUENCE</scope>
</reference>
<dbReference type="SUPFAM" id="SSF100950">
    <property type="entry name" value="NagB/RpiA/CoA transferase-like"/>
    <property type="match status" value="1"/>
</dbReference>
<accession>Q9F7S8</accession>
<dbReference type="InterPro" id="IPR037171">
    <property type="entry name" value="NagB/RpiA_transferase-like"/>
</dbReference>
<dbReference type="InterPro" id="IPR002698">
    <property type="entry name" value="FTHF_cligase"/>
</dbReference>
<keyword evidence="6" id="KW-0436">Ligase</keyword>
<evidence type="ECO:0000313" key="6">
    <source>
        <dbReference type="EMBL" id="AAG10441.1"/>
    </source>
</evidence>
<comment type="cofactor">
    <cofactor evidence="5">
        <name>Mg(2+)</name>
        <dbReference type="ChEBI" id="CHEBI:18420"/>
    </cofactor>
</comment>
<dbReference type="GO" id="GO:0035999">
    <property type="term" value="P:tetrahydrofolate interconversion"/>
    <property type="evidence" value="ECO:0007669"/>
    <property type="project" value="TreeGrafter"/>
</dbReference>
<dbReference type="PANTHER" id="PTHR23407">
    <property type="entry name" value="ATPASE INHIBITOR/5-FORMYLTETRAHYDROFOLATE CYCLO-LIGASE"/>
    <property type="match status" value="1"/>
</dbReference>
<dbReference type="GO" id="GO:0046872">
    <property type="term" value="F:metal ion binding"/>
    <property type="evidence" value="ECO:0007669"/>
    <property type="project" value="UniProtKB-KW"/>
</dbReference>
<evidence type="ECO:0000256" key="3">
    <source>
        <dbReference type="ARBA" id="ARBA00022840"/>
    </source>
</evidence>
<feature type="binding site" evidence="4">
    <location>
        <position position="54"/>
    </location>
    <ligand>
        <name>substrate</name>
    </ligand>
</feature>
<feature type="binding site" evidence="4">
    <location>
        <begin position="3"/>
        <end position="7"/>
    </location>
    <ligand>
        <name>ATP</name>
        <dbReference type="ChEBI" id="CHEBI:30616"/>
    </ligand>
</feature>
<dbReference type="EC" id="6.3.3.2" evidence="5"/>
<dbReference type="GO" id="GO:0005524">
    <property type="term" value="F:ATP binding"/>
    <property type="evidence" value="ECO:0007669"/>
    <property type="project" value="UniProtKB-KW"/>
</dbReference>
<dbReference type="GO" id="GO:0009396">
    <property type="term" value="P:folic acid-containing compound biosynthetic process"/>
    <property type="evidence" value="ECO:0007669"/>
    <property type="project" value="TreeGrafter"/>
</dbReference>
<proteinExistence type="inferred from homology"/>
<comment type="similarity">
    <text evidence="1 5">Belongs to the 5-formyltetrahydrofolate cyclo-ligase family.</text>
</comment>
<dbReference type="Gene3D" id="3.40.50.10420">
    <property type="entry name" value="NagB/RpiA/CoA transferase-like"/>
    <property type="match status" value="1"/>
</dbReference>
<protein>
    <recommendedName>
        <fullName evidence="5">5-formyltetrahydrofolate cyclo-ligase</fullName>
        <ecNumber evidence="5">6.3.3.2</ecNumber>
    </recommendedName>
</protein>
<name>Q9F7S8_PRB01</name>
<dbReference type="EMBL" id="AF279106">
    <property type="protein sequence ID" value="AAG10441.1"/>
    <property type="molecule type" value="Genomic_DNA"/>
</dbReference>
<organism evidence="6">
    <name type="scientific">Gamma-proteobacterium EBAC31A08</name>
    <dbReference type="NCBI Taxonomy" id="133804"/>
    <lineage>
        <taxon>Bacteria</taxon>
        <taxon>Pseudomonadati</taxon>
        <taxon>Pseudomonadota</taxon>
        <taxon>Gammaproteobacteria</taxon>
        <taxon>environmental samples</taxon>
    </lineage>
</organism>
<comment type="catalytic activity">
    <reaction evidence="5">
        <text>(6S)-5-formyl-5,6,7,8-tetrahydrofolate + ATP = (6R)-5,10-methenyltetrahydrofolate + ADP + phosphate</text>
        <dbReference type="Rhea" id="RHEA:10488"/>
        <dbReference type="ChEBI" id="CHEBI:30616"/>
        <dbReference type="ChEBI" id="CHEBI:43474"/>
        <dbReference type="ChEBI" id="CHEBI:57455"/>
        <dbReference type="ChEBI" id="CHEBI:57457"/>
        <dbReference type="ChEBI" id="CHEBI:456216"/>
        <dbReference type="EC" id="6.3.3.2"/>
    </reaction>
</comment>
<dbReference type="AlphaFoldDB" id="Q9F7S8"/>
<keyword evidence="5" id="KW-0460">Magnesium</keyword>
<dbReference type="PANTHER" id="PTHR23407:SF1">
    <property type="entry name" value="5-FORMYLTETRAHYDROFOLATE CYCLO-LIGASE"/>
    <property type="match status" value="1"/>
</dbReference>
<keyword evidence="3 4" id="KW-0067">ATP-binding</keyword>
<dbReference type="Pfam" id="PF01812">
    <property type="entry name" value="5-FTHF_cyc-lig"/>
    <property type="match status" value="1"/>
</dbReference>
<evidence type="ECO:0000256" key="2">
    <source>
        <dbReference type="ARBA" id="ARBA00022741"/>
    </source>
</evidence>
<dbReference type="PIRSF" id="PIRSF006806">
    <property type="entry name" value="FTHF_cligase"/>
    <property type="match status" value="1"/>
</dbReference>
<keyword evidence="5" id="KW-0479">Metal-binding</keyword>
<dbReference type="GO" id="GO:0030272">
    <property type="term" value="F:5-formyltetrahydrofolate cyclo-ligase activity"/>
    <property type="evidence" value="ECO:0007669"/>
    <property type="project" value="UniProtKB-EC"/>
</dbReference>
<reference evidence="6" key="2">
    <citation type="submission" date="2003-08" db="EMBL/GenBank/DDBJ databases">
        <authorList>
            <person name="Beja O."/>
            <person name="Aravind L."/>
            <person name="Koonin E.V."/>
            <person name="Suzuki M.T."/>
            <person name="Hadd A."/>
            <person name="Nguyen L.P."/>
            <person name="Jovanovich S.B."/>
            <person name="Gates C.M."/>
            <person name="Feldman R.A."/>
            <person name="DeLong E.F."/>
        </authorList>
    </citation>
    <scope>NUCLEOTIDE SEQUENCE</scope>
</reference>